<reference evidence="4 5" key="1">
    <citation type="submission" date="2023-10" db="EMBL/GenBank/DDBJ databases">
        <title>Complete genome sequence of a Sphingomonadaceae bacterium.</title>
        <authorList>
            <person name="Yan C."/>
        </authorList>
    </citation>
    <scope>NUCLEOTIDE SEQUENCE [LARGE SCALE GENOMIC DNA]</scope>
    <source>
        <strain evidence="4 5">SCSIO 66989</strain>
    </source>
</reference>
<name>A0AA97HZE3_9SPHN</name>
<dbReference type="InterPro" id="IPR005652">
    <property type="entry name" value="Photo_RC_H"/>
</dbReference>
<evidence type="ECO:0000313" key="5">
    <source>
        <dbReference type="Proteomes" id="UP001302429"/>
    </source>
</evidence>
<dbReference type="RefSeq" id="WP_317080795.1">
    <property type="nucleotide sequence ID" value="NZ_CP136594.1"/>
</dbReference>
<dbReference type="GO" id="GO:0019684">
    <property type="term" value="P:photosynthesis, light reaction"/>
    <property type="evidence" value="ECO:0007669"/>
    <property type="project" value="InterPro"/>
</dbReference>
<dbReference type="KEGG" id="acoa:RB602_11875"/>
<feature type="transmembrane region" description="Helical" evidence="1">
    <location>
        <begin position="6"/>
        <end position="30"/>
    </location>
</feature>
<dbReference type="GO" id="GO:0030077">
    <property type="term" value="C:plasma membrane light-harvesting complex"/>
    <property type="evidence" value="ECO:0007669"/>
    <property type="project" value="InterPro"/>
</dbReference>
<keyword evidence="1" id="KW-0472">Membrane</keyword>
<dbReference type="InterPro" id="IPR011033">
    <property type="entry name" value="PRC_barrel-like_sf"/>
</dbReference>
<accession>A0AA97HZE3</accession>
<keyword evidence="1" id="KW-1133">Transmembrane helix</keyword>
<dbReference type="InterPro" id="IPR027275">
    <property type="entry name" value="PRC-brl_dom"/>
</dbReference>
<protein>
    <submittedName>
        <fullName evidence="4">Photosynthetic reaction center subunit H</fullName>
    </submittedName>
</protein>
<dbReference type="Gene3D" id="3.90.50.10">
    <property type="entry name" value="Photosynthetic Reaction Center, subunit H, domain 2"/>
    <property type="match status" value="1"/>
</dbReference>
<dbReference type="SUPFAM" id="SSF50346">
    <property type="entry name" value="PRC-barrel domain"/>
    <property type="match status" value="1"/>
</dbReference>
<dbReference type="SUPFAM" id="SSF81490">
    <property type="entry name" value="Photosystem II reaction centre subunit H, transmembrane region"/>
    <property type="match status" value="1"/>
</dbReference>
<evidence type="ECO:0000259" key="3">
    <source>
        <dbReference type="Pfam" id="PF05239"/>
    </source>
</evidence>
<dbReference type="InterPro" id="IPR037097">
    <property type="entry name" value="Photo_RC_H_N_sf"/>
</dbReference>
<feature type="domain" description="PRC-barrel" evidence="3">
    <location>
        <begin position="146"/>
        <end position="211"/>
    </location>
</feature>
<organism evidence="4 5">
    <name type="scientific">Alterisphingorhabdus coralli</name>
    <dbReference type="NCBI Taxonomy" id="3071408"/>
    <lineage>
        <taxon>Bacteria</taxon>
        <taxon>Pseudomonadati</taxon>
        <taxon>Pseudomonadota</taxon>
        <taxon>Alphaproteobacteria</taxon>
        <taxon>Sphingomonadales</taxon>
        <taxon>Sphingomonadaceae</taxon>
        <taxon>Alterisphingorhabdus (ex Yan et al. 2024)</taxon>
    </lineage>
</organism>
<keyword evidence="5" id="KW-1185">Reference proteome</keyword>
<proteinExistence type="predicted"/>
<dbReference type="AlphaFoldDB" id="A0AA97HZE3"/>
<gene>
    <name evidence="4" type="primary">puhA</name>
    <name evidence="4" type="ORF">RB602_11875</name>
</gene>
<dbReference type="Pfam" id="PF05239">
    <property type="entry name" value="PRC"/>
    <property type="match status" value="1"/>
</dbReference>
<keyword evidence="1" id="KW-0812">Transmembrane</keyword>
<dbReference type="Proteomes" id="UP001302429">
    <property type="component" value="Chromosome"/>
</dbReference>
<dbReference type="NCBIfam" id="TIGR01150">
    <property type="entry name" value="puhA"/>
    <property type="match status" value="1"/>
</dbReference>
<feature type="domain" description="Photosynthetic reaction centre H subunit N-terminal" evidence="2">
    <location>
        <begin position="5"/>
        <end position="135"/>
    </location>
</feature>
<dbReference type="Gene3D" id="4.10.540.10">
    <property type="entry name" value="Photosynthetic reaction centre, H subunit, N-terminal domain"/>
    <property type="match status" value="1"/>
</dbReference>
<dbReference type="InterPro" id="IPR015810">
    <property type="entry name" value="Photo_RC_H_N"/>
</dbReference>
<dbReference type="EMBL" id="CP136594">
    <property type="protein sequence ID" value="WOE74539.1"/>
    <property type="molecule type" value="Genomic_DNA"/>
</dbReference>
<sequence length="255" mass="28266">METHFVGVYDVAFVALIAFFGFFLGLVFYLRREDRREGYPLEHELSGRSETLGGPLLHAEPKTFKMPFDRPDMTTPTIGKEATDIAARRSFRSAGAPYVPTGNPLKDGIGPASYANRSDHPDLDGEGRPRIVPIDTVPYITVHKKDADPRGMEVVGADGKVAGTVSDIWVDRAEHQVRYLEVDTGSTKVLAPMAMSTIQRRKNRVTIDAINAADFADAPTPKTLGQITFYEEERVIGYFGGGYLYANRDRQEPLI</sequence>
<dbReference type="Pfam" id="PF03967">
    <property type="entry name" value="PRCH"/>
    <property type="match status" value="1"/>
</dbReference>
<evidence type="ECO:0000259" key="2">
    <source>
        <dbReference type="Pfam" id="PF03967"/>
    </source>
</evidence>
<evidence type="ECO:0000256" key="1">
    <source>
        <dbReference type="SAM" id="Phobius"/>
    </source>
</evidence>
<dbReference type="InterPro" id="IPR014747">
    <property type="entry name" value="Bac_photo_RC_H_C"/>
</dbReference>
<evidence type="ECO:0000313" key="4">
    <source>
        <dbReference type="EMBL" id="WOE74539.1"/>
    </source>
</evidence>